<accession>A0A358HMU2</accession>
<evidence type="ECO:0000259" key="2">
    <source>
        <dbReference type="PROSITE" id="PS50983"/>
    </source>
</evidence>
<feature type="domain" description="Fe/B12 periplasmic-binding" evidence="2">
    <location>
        <begin position="34"/>
        <end position="287"/>
    </location>
</feature>
<evidence type="ECO:0000313" key="3">
    <source>
        <dbReference type="EMBL" id="HBU96505.1"/>
    </source>
</evidence>
<keyword evidence="1" id="KW-0732">Signal</keyword>
<proteinExistence type="predicted"/>
<feature type="signal peptide" evidence="1">
    <location>
        <begin position="1"/>
        <end position="24"/>
    </location>
</feature>
<evidence type="ECO:0000313" key="4">
    <source>
        <dbReference type="Proteomes" id="UP000264753"/>
    </source>
</evidence>
<organism evidence="3 4">
    <name type="scientific">Thalassospira lucentensis</name>
    <dbReference type="NCBI Taxonomy" id="168935"/>
    <lineage>
        <taxon>Bacteria</taxon>
        <taxon>Pseudomonadati</taxon>
        <taxon>Pseudomonadota</taxon>
        <taxon>Alphaproteobacteria</taxon>
        <taxon>Rhodospirillales</taxon>
        <taxon>Thalassospiraceae</taxon>
        <taxon>Thalassospira</taxon>
    </lineage>
</organism>
<dbReference type="SUPFAM" id="SSF53807">
    <property type="entry name" value="Helical backbone' metal receptor"/>
    <property type="match status" value="1"/>
</dbReference>
<gene>
    <name evidence="3" type="ORF">DEF21_01200</name>
</gene>
<dbReference type="Proteomes" id="UP000264753">
    <property type="component" value="Unassembled WGS sequence"/>
</dbReference>
<reference evidence="3 4" key="1">
    <citation type="journal article" date="2018" name="Nat. Biotechnol.">
        <title>A standardized bacterial taxonomy based on genome phylogeny substantially revises the tree of life.</title>
        <authorList>
            <person name="Parks D.H."/>
            <person name="Chuvochina M."/>
            <person name="Waite D.W."/>
            <person name="Rinke C."/>
            <person name="Skarshewski A."/>
            <person name="Chaumeil P.A."/>
            <person name="Hugenholtz P."/>
        </authorList>
    </citation>
    <scope>NUCLEOTIDE SEQUENCE [LARGE SCALE GENOMIC DNA]</scope>
    <source>
        <strain evidence="3">UBA8707</strain>
    </source>
</reference>
<name>A0A358HMU2_9PROT</name>
<protein>
    <recommendedName>
        <fullName evidence="2">Fe/B12 periplasmic-binding domain-containing protein</fullName>
    </recommendedName>
</protein>
<feature type="chain" id="PRO_5016890892" description="Fe/B12 periplasmic-binding domain-containing protein" evidence="1">
    <location>
        <begin position="25"/>
        <end position="290"/>
    </location>
</feature>
<dbReference type="PROSITE" id="PS50983">
    <property type="entry name" value="FE_B12_PBP"/>
    <property type="match status" value="1"/>
</dbReference>
<evidence type="ECO:0000256" key="1">
    <source>
        <dbReference type="SAM" id="SignalP"/>
    </source>
</evidence>
<dbReference type="Gene3D" id="3.40.50.1980">
    <property type="entry name" value="Nitrogenase molybdenum iron protein domain"/>
    <property type="match status" value="2"/>
</dbReference>
<dbReference type="AlphaFoldDB" id="A0A358HMU2"/>
<dbReference type="PANTHER" id="PTHR30535:SF4">
    <property type="entry name" value="HEMIN-BINDING PERIPLASMIC PROTEIN HMUT"/>
    <property type="match status" value="1"/>
</dbReference>
<dbReference type="EMBL" id="DOOG01000013">
    <property type="protein sequence ID" value="HBU96505.1"/>
    <property type="molecule type" value="Genomic_DNA"/>
</dbReference>
<dbReference type="InterPro" id="IPR050902">
    <property type="entry name" value="ABC_Transporter_SBP"/>
</dbReference>
<dbReference type="InterPro" id="IPR002491">
    <property type="entry name" value="ABC_transptr_periplasmic_BD"/>
</dbReference>
<comment type="caution">
    <text evidence="3">The sequence shown here is derived from an EMBL/GenBank/DDBJ whole genome shotgun (WGS) entry which is preliminary data.</text>
</comment>
<sequence length="290" mass="30157">MMRAIFGLILAAIGLIGLCLPAFANDQIREQPQRVITVGAPATEIVFALGAGDSVIATDTTSTRPDPVPSLPKVGYMRQLAAEGIISLKPDLIVAVEKSGPDPVLQELTDLGIKIVKLPSLDRMENLPNAIAMVAEALGRQDEAALLTKQVNDDIASLASLATNDHPSIVFLMAVGHGKPLSAGKNTTAAEIIDLIGGRNTMAAFDGFKPVSSEIIAADTSDYVLVAQSTIDQLGGIDGLKNHAVLGLNKAVEKGHVLTVSSSTILGFGPSSASEIRALATSLHQAEQAQ</sequence>
<dbReference type="PANTHER" id="PTHR30535">
    <property type="entry name" value="VITAMIN B12-BINDING PROTEIN"/>
    <property type="match status" value="1"/>
</dbReference>
<dbReference type="Pfam" id="PF01497">
    <property type="entry name" value="Peripla_BP_2"/>
    <property type="match status" value="1"/>
</dbReference>